<dbReference type="GO" id="GO:0032259">
    <property type="term" value="P:methylation"/>
    <property type="evidence" value="ECO:0007669"/>
    <property type="project" value="UniProtKB-KW"/>
</dbReference>
<dbReference type="Gene3D" id="3.30.1360.120">
    <property type="entry name" value="Probable tRNA modification gtpase trme, domain 1"/>
    <property type="match status" value="1"/>
</dbReference>
<name>D2U1W7_9GAMM</name>
<accession>D2U1W7</accession>
<evidence type="ECO:0000313" key="11">
    <source>
        <dbReference type="EMBL" id="CBA74862.1"/>
    </source>
</evidence>
<feature type="domain" description="GCVT N-terminal" evidence="9">
    <location>
        <begin position="19"/>
        <end position="270"/>
    </location>
</feature>
<keyword evidence="3 7" id="KW-0032">Aminotransferase</keyword>
<evidence type="ECO:0000256" key="5">
    <source>
        <dbReference type="ARBA" id="ARBA00031395"/>
    </source>
</evidence>
<dbReference type="Pfam" id="PF08669">
    <property type="entry name" value="GCV_T_C"/>
    <property type="match status" value="1"/>
</dbReference>
<dbReference type="FunFam" id="3.30.70.1400:FF:000001">
    <property type="entry name" value="Aminomethyltransferase"/>
    <property type="match status" value="1"/>
</dbReference>
<dbReference type="NCBIfam" id="TIGR00528">
    <property type="entry name" value="gcvT"/>
    <property type="match status" value="1"/>
</dbReference>
<evidence type="ECO:0000256" key="4">
    <source>
        <dbReference type="ARBA" id="ARBA00022679"/>
    </source>
</evidence>
<dbReference type="FunFam" id="4.10.1250.10:FF:000001">
    <property type="entry name" value="Aminomethyltransferase"/>
    <property type="match status" value="1"/>
</dbReference>
<dbReference type="AlphaFoldDB" id="D2U1W7"/>
<dbReference type="PIRSF" id="PIRSF006487">
    <property type="entry name" value="GcvT"/>
    <property type="match status" value="1"/>
</dbReference>
<dbReference type="InterPro" id="IPR006223">
    <property type="entry name" value="GcvT"/>
</dbReference>
<dbReference type="GO" id="GO:0004047">
    <property type="term" value="F:aminomethyltransferase activity"/>
    <property type="evidence" value="ECO:0007669"/>
    <property type="project" value="UniProtKB-UniRule"/>
</dbReference>
<reference evidence="11" key="1">
    <citation type="journal article" date="2010" name="Insect Mol. Biol.">
        <title>The draft genome sequence of Arsenophonus nasoniae, son-killer bacterium of Nasonia vitripennis, reveals genes associated with virulence and symbiosis.</title>
        <authorList>
            <person name="Wilkes T."/>
            <person name="Darby A.C."/>
            <person name="Choi J."/>
            <person name="Colborne J.K."/>
            <person name="Werren J.H."/>
            <person name="Hurst G.D.D."/>
        </authorList>
    </citation>
    <scope>NUCLEOTIDE SEQUENCE</scope>
</reference>
<organism evidence="11">
    <name type="scientific">Arsenophonus nasoniae</name>
    <name type="common">son-killer infecting Nasonia vitripennis</name>
    <dbReference type="NCBI Taxonomy" id="638"/>
    <lineage>
        <taxon>Bacteria</taxon>
        <taxon>Pseudomonadati</taxon>
        <taxon>Pseudomonadota</taxon>
        <taxon>Gammaproteobacteria</taxon>
        <taxon>Enterobacterales</taxon>
        <taxon>Morganellaceae</taxon>
        <taxon>Arsenophonus</taxon>
    </lineage>
</organism>
<proteinExistence type="inferred from homology"/>
<dbReference type="Gene3D" id="2.40.30.110">
    <property type="entry name" value="Aminomethyltransferase beta-barrel domains"/>
    <property type="match status" value="1"/>
</dbReference>
<dbReference type="PANTHER" id="PTHR43757">
    <property type="entry name" value="AMINOMETHYLTRANSFERASE"/>
    <property type="match status" value="1"/>
</dbReference>
<evidence type="ECO:0000256" key="7">
    <source>
        <dbReference type="HAMAP-Rule" id="MF_00259"/>
    </source>
</evidence>
<evidence type="ECO:0000256" key="3">
    <source>
        <dbReference type="ARBA" id="ARBA00022576"/>
    </source>
</evidence>
<protein>
    <recommendedName>
        <fullName evidence="2 7">Aminomethyltransferase</fullName>
        <ecNumber evidence="2 7">2.1.2.10</ecNumber>
    </recommendedName>
    <alternativeName>
        <fullName evidence="5 7">Glycine cleavage system T protein</fullName>
    </alternativeName>
</protein>
<gene>
    <name evidence="7 11" type="primary">gcvT</name>
    <name evidence="11" type="ORF">ARN_25620</name>
</gene>
<dbReference type="HAMAP" id="MF_00259">
    <property type="entry name" value="GcvT"/>
    <property type="match status" value="1"/>
</dbReference>
<dbReference type="InterPro" id="IPR028896">
    <property type="entry name" value="GcvT/YgfZ/DmdA"/>
</dbReference>
<evidence type="ECO:0000259" key="9">
    <source>
        <dbReference type="Pfam" id="PF01571"/>
    </source>
</evidence>
<keyword evidence="11" id="KW-0489">Methyltransferase</keyword>
<dbReference type="GO" id="GO:0005829">
    <property type="term" value="C:cytosol"/>
    <property type="evidence" value="ECO:0007669"/>
    <property type="project" value="TreeGrafter"/>
</dbReference>
<keyword evidence="4 7" id="KW-0808">Transferase</keyword>
<feature type="binding site" evidence="8">
    <location>
        <position position="208"/>
    </location>
    <ligand>
        <name>substrate</name>
    </ligand>
</feature>
<dbReference type="InterPro" id="IPR013977">
    <property type="entry name" value="GcvT_C"/>
</dbReference>
<feature type="domain" description="Aminomethyltransferase C-terminal" evidence="10">
    <location>
        <begin position="292"/>
        <end position="369"/>
    </location>
</feature>
<dbReference type="EC" id="2.1.2.10" evidence="2 7"/>
<dbReference type="Gene3D" id="4.10.1250.10">
    <property type="entry name" value="Aminomethyltransferase fragment"/>
    <property type="match status" value="1"/>
</dbReference>
<comment type="similarity">
    <text evidence="1 7">Belongs to the GcvT family.</text>
</comment>
<dbReference type="InterPro" id="IPR027266">
    <property type="entry name" value="TrmE/GcvT-like"/>
</dbReference>
<evidence type="ECO:0000256" key="2">
    <source>
        <dbReference type="ARBA" id="ARBA00012616"/>
    </source>
</evidence>
<dbReference type="GO" id="GO:0008168">
    <property type="term" value="F:methyltransferase activity"/>
    <property type="evidence" value="ECO:0007669"/>
    <property type="project" value="UniProtKB-KW"/>
</dbReference>
<dbReference type="NCBIfam" id="NF001567">
    <property type="entry name" value="PRK00389.1"/>
    <property type="match status" value="1"/>
</dbReference>
<dbReference type="Gene3D" id="3.30.70.1400">
    <property type="entry name" value="Aminomethyltransferase beta-barrel domains"/>
    <property type="match status" value="1"/>
</dbReference>
<dbReference type="InterPro" id="IPR022903">
    <property type="entry name" value="GcvT_bac"/>
</dbReference>
<dbReference type="Pfam" id="PF01571">
    <property type="entry name" value="GCV_T"/>
    <property type="match status" value="1"/>
</dbReference>
<evidence type="ECO:0000256" key="6">
    <source>
        <dbReference type="ARBA" id="ARBA00047665"/>
    </source>
</evidence>
<dbReference type="GO" id="GO:0019464">
    <property type="term" value="P:glycine decarboxylation via glycine cleavage system"/>
    <property type="evidence" value="ECO:0007669"/>
    <property type="project" value="UniProtKB-UniRule"/>
</dbReference>
<dbReference type="GO" id="GO:0005960">
    <property type="term" value="C:glycine cleavage complex"/>
    <property type="evidence" value="ECO:0007669"/>
    <property type="project" value="InterPro"/>
</dbReference>
<comment type="catalytic activity">
    <reaction evidence="6 7">
        <text>N(6)-[(R)-S(8)-aminomethyldihydrolipoyl]-L-lysyl-[protein] + (6S)-5,6,7,8-tetrahydrofolate = N(6)-[(R)-dihydrolipoyl]-L-lysyl-[protein] + (6R)-5,10-methylene-5,6,7,8-tetrahydrofolate + NH4(+)</text>
        <dbReference type="Rhea" id="RHEA:16945"/>
        <dbReference type="Rhea" id="RHEA-COMP:10475"/>
        <dbReference type="Rhea" id="RHEA-COMP:10492"/>
        <dbReference type="ChEBI" id="CHEBI:15636"/>
        <dbReference type="ChEBI" id="CHEBI:28938"/>
        <dbReference type="ChEBI" id="CHEBI:57453"/>
        <dbReference type="ChEBI" id="CHEBI:83100"/>
        <dbReference type="ChEBI" id="CHEBI:83143"/>
        <dbReference type="EC" id="2.1.2.10"/>
    </reaction>
</comment>
<evidence type="ECO:0000259" key="10">
    <source>
        <dbReference type="Pfam" id="PF08669"/>
    </source>
</evidence>
<sequence>MSIPINEEYKAMTVKQTALYDQHLACNATMIDFHGWMMPLHYGSQIDEHHAVRTAAGMFDISYQTIIDLHGELCRDFLRYLLANDVAKLKEPGEALYTGMLNASGGVIDDLVVYYFDDDYYRLIANSATRQKDLAWINEHIKNYLIDVQVRDDLAFIAIQGPDAQQKVQSLLDEQQKIAVINMPLFHGKQINDWFITTVGYTGELGYEIALPKEQAVNFWQKLLDLNIKPAGLAARDTLRLEAGMNFYGQEMNELVSPLAANMEWTIAWQPEERDFIGREALERQRQVGTEKLVGLVMRDRGTLQADLPVRFIDTAGKLCQGIITSGTFSPTLGLSIALARVPLNIGMQAVVQIKKHEMPVQVVKPSFVRYGKALIN</sequence>
<evidence type="ECO:0000256" key="1">
    <source>
        <dbReference type="ARBA" id="ARBA00008609"/>
    </source>
</evidence>
<dbReference type="EMBL" id="FN545246">
    <property type="protein sequence ID" value="CBA74862.1"/>
    <property type="molecule type" value="Genomic_DNA"/>
</dbReference>
<comment type="function">
    <text evidence="7">The glycine cleavage system catalyzes the degradation of glycine.</text>
</comment>
<dbReference type="InterPro" id="IPR006222">
    <property type="entry name" value="GCVT_N"/>
</dbReference>
<dbReference type="GO" id="GO:0008483">
    <property type="term" value="F:transaminase activity"/>
    <property type="evidence" value="ECO:0007669"/>
    <property type="project" value="UniProtKB-KW"/>
</dbReference>
<dbReference type="SUPFAM" id="SSF103025">
    <property type="entry name" value="Folate-binding domain"/>
    <property type="match status" value="1"/>
</dbReference>
<dbReference type="SUPFAM" id="SSF101790">
    <property type="entry name" value="Aminomethyltransferase beta-barrel domain"/>
    <property type="match status" value="1"/>
</dbReference>
<dbReference type="InterPro" id="IPR029043">
    <property type="entry name" value="GcvT/YgfZ_C"/>
</dbReference>
<dbReference type="PANTHER" id="PTHR43757:SF2">
    <property type="entry name" value="AMINOMETHYLTRANSFERASE, MITOCHONDRIAL"/>
    <property type="match status" value="1"/>
</dbReference>
<comment type="subunit">
    <text evidence="7">The glycine cleavage system is composed of four proteins: P, T, L and H.</text>
</comment>
<evidence type="ECO:0000256" key="8">
    <source>
        <dbReference type="PIRSR" id="PIRSR006487-1"/>
    </source>
</evidence>